<evidence type="ECO:0000256" key="1">
    <source>
        <dbReference type="SAM" id="Phobius"/>
    </source>
</evidence>
<dbReference type="EMBL" id="OX465084">
    <property type="protein sequence ID" value="CAI9299177.1"/>
    <property type="molecule type" value="Genomic_DNA"/>
</dbReference>
<keyword evidence="3" id="KW-1185">Reference proteome</keyword>
<feature type="transmembrane region" description="Helical" evidence="1">
    <location>
        <begin position="12"/>
        <end position="31"/>
    </location>
</feature>
<keyword evidence="1" id="KW-0812">Transmembrane</keyword>
<evidence type="ECO:0000313" key="2">
    <source>
        <dbReference type="EMBL" id="CAI9299177.1"/>
    </source>
</evidence>
<dbReference type="AlphaFoldDB" id="A0AA35ZWK3"/>
<dbReference type="Proteomes" id="UP001177003">
    <property type="component" value="Chromosome 8"/>
</dbReference>
<proteinExistence type="predicted"/>
<name>A0AA35ZWK3_LACSI</name>
<keyword evidence="1" id="KW-1133">Transmembrane helix</keyword>
<accession>A0AA35ZWK3</accession>
<feature type="transmembrane region" description="Helical" evidence="1">
    <location>
        <begin position="40"/>
        <end position="61"/>
    </location>
</feature>
<sequence>MRLWLVDDGKSSIPVSLFCSSVIVSFLYRVLSICEQKSTILIHDCYIFCSSVLESILIIVVMNSTDELFDLEINLKKWDLVFMMCWVPNGQFKSLVVLLTFVKRVFEIELLVSLNSKCFQSEQKSKFHFKINFEYGYGNESYEIVWNER</sequence>
<organism evidence="2 3">
    <name type="scientific">Lactuca saligna</name>
    <name type="common">Willowleaf lettuce</name>
    <dbReference type="NCBI Taxonomy" id="75948"/>
    <lineage>
        <taxon>Eukaryota</taxon>
        <taxon>Viridiplantae</taxon>
        <taxon>Streptophyta</taxon>
        <taxon>Embryophyta</taxon>
        <taxon>Tracheophyta</taxon>
        <taxon>Spermatophyta</taxon>
        <taxon>Magnoliopsida</taxon>
        <taxon>eudicotyledons</taxon>
        <taxon>Gunneridae</taxon>
        <taxon>Pentapetalae</taxon>
        <taxon>asterids</taxon>
        <taxon>campanulids</taxon>
        <taxon>Asterales</taxon>
        <taxon>Asteraceae</taxon>
        <taxon>Cichorioideae</taxon>
        <taxon>Cichorieae</taxon>
        <taxon>Lactucinae</taxon>
        <taxon>Lactuca</taxon>
    </lineage>
</organism>
<keyword evidence="1" id="KW-0472">Membrane</keyword>
<protein>
    <submittedName>
        <fullName evidence="2">Uncharacterized protein</fullName>
    </submittedName>
</protein>
<gene>
    <name evidence="2" type="ORF">LSALG_LOCUS37900</name>
</gene>
<evidence type="ECO:0000313" key="3">
    <source>
        <dbReference type="Proteomes" id="UP001177003"/>
    </source>
</evidence>
<feature type="transmembrane region" description="Helical" evidence="1">
    <location>
        <begin position="81"/>
        <end position="102"/>
    </location>
</feature>
<reference evidence="2" key="1">
    <citation type="submission" date="2023-04" db="EMBL/GenBank/DDBJ databases">
        <authorList>
            <person name="Vijverberg K."/>
            <person name="Xiong W."/>
            <person name="Schranz E."/>
        </authorList>
    </citation>
    <scope>NUCLEOTIDE SEQUENCE</scope>
</reference>